<dbReference type="InterPro" id="IPR006015">
    <property type="entry name" value="Universal_stress_UspA"/>
</dbReference>
<evidence type="ECO:0000256" key="1">
    <source>
        <dbReference type="ARBA" id="ARBA00008791"/>
    </source>
</evidence>
<dbReference type="PRINTS" id="PR01438">
    <property type="entry name" value="UNVRSLSTRESS"/>
</dbReference>
<comment type="caution">
    <text evidence="3">The sequence shown here is derived from an EMBL/GenBank/DDBJ whole genome shotgun (WGS) entry which is preliminary data.</text>
</comment>
<dbReference type="InterPro" id="IPR006016">
    <property type="entry name" value="UspA"/>
</dbReference>
<dbReference type="EMBL" id="QMFB01000035">
    <property type="protein sequence ID" value="RAV11923.1"/>
    <property type="molecule type" value="Genomic_DNA"/>
</dbReference>
<feature type="domain" description="UspA" evidence="2">
    <location>
        <begin position="3"/>
        <end position="143"/>
    </location>
</feature>
<dbReference type="OrthoDB" id="9777884at2"/>
<dbReference type="AlphaFoldDB" id="A0A329LZW0"/>
<dbReference type="RefSeq" id="WP_113035818.1">
    <property type="nucleotide sequence ID" value="NZ_QMFB01000035.1"/>
</dbReference>
<protein>
    <submittedName>
        <fullName evidence="3">Universal stress protein</fullName>
    </submittedName>
</protein>
<dbReference type="Proteomes" id="UP000250369">
    <property type="component" value="Unassembled WGS sequence"/>
</dbReference>
<dbReference type="CDD" id="cd00293">
    <property type="entry name" value="USP-like"/>
    <property type="match status" value="1"/>
</dbReference>
<sequence length="143" mass="15824">MLYSKILVAYDGSEASDKALDTAIKLAKLNHYSKLDIIHVFNIPTYVVGEIMFVPPIKNEEEYYGYSDQAIAKIQEKINDFSDIHIEVRQGSPARTILAYAEETNADVIVIGSRGLGSFGEFVLGSVSHNVVQHAKIPVLVIK</sequence>
<dbReference type="SUPFAM" id="SSF52402">
    <property type="entry name" value="Adenine nucleotide alpha hydrolases-like"/>
    <property type="match status" value="1"/>
</dbReference>
<dbReference type="InterPro" id="IPR014729">
    <property type="entry name" value="Rossmann-like_a/b/a_fold"/>
</dbReference>
<comment type="similarity">
    <text evidence="1">Belongs to the universal stress protein A family.</text>
</comment>
<gene>
    <name evidence="3" type="ORF">DQG23_35690</name>
</gene>
<dbReference type="Pfam" id="PF00582">
    <property type="entry name" value="Usp"/>
    <property type="match status" value="1"/>
</dbReference>
<dbReference type="PANTHER" id="PTHR46268">
    <property type="entry name" value="STRESS RESPONSE PROTEIN NHAX"/>
    <property type="match status" value="1"/>
</dbReference>
<dbReference type="PANTHER" id="PTHR46268:SF6">
    <property type="entry name" value="UNIVERSAL STRESS PROTEIN UP12"/>
    <property type="match status" value="1"/>
</dbReference>
<evidence type="ECO:0000313" key="3">
    <source>
        <dbReference type="EMBL" id="RAV11923.1"/>
    </source>
</evidence>
<reference evidence="3 4" key="1">
    <citation type="journal article" date="2009" name="Int. J. Syst. Evol. Microbiol.">
        <title>Paenibacillus contaminans sp. nov., isolated from a contaminated laboratory plate.</title>
        <authorList>
            <person name="Chou J.H."/>
            <person name="Lee J.H."/>
            <person name="Lin M.C."/>
            <person name="Chang P.S."/>
            <person name="Arun A.B."/>
            <person name="Young C.C."/>
            <person name="Chen W.M."/>
        </authorList>
    </citation>
    <scope>NUCLEOTIDE SEQUENCE [LARGE SCALE GENOMIC DNA]</scope>
    <source>
        <strain evidence="3 4">CKOBP-6</strain>
    </source>
</reference>
<organism evidence="3 4">
    <name type="scientific">Paenibacillus contaminans</name>
    <dbReference type="NCBI Taxonomy" id="450362"/>
    <lineage>
        <taxon>Bacteria</taxon>
        <taxon>Bacillati</taxon>
        <taxon>Bacillota</taxon>
        <taxon>Bacilli</taxon>
        <taxon>Bacillales</taxon>
        <taxon>Paenibacillaceae</taxon>
        <taxon>Paenibacillus</taxon>
    </lineage>
</organism>
<accession>A0A329LZW0</accession>
<evidence type="ECO:0000259" key="2">
    <source>
        <dbReference type="Pfam" id="PF00582"/>
    </source>
</evidence>
<evidence type="ECO:0000313" key="4">
    <source>
        <dbReference type="Proteomes" id="UP000250369"/>
    </source>
</evidence>
<dbReference type="Gene3D" id="3.40.50.620">
    <property type="entry name" value="HUPs"/>
    <property type="match status" value="1"/>
</dbReference>
<keyword evidence="4" id="KW-1185">Reference proteome</keyword>
<name>A0A329LZW0_9BACL</name>
<proteinExistence type="inferred from homology"/>